<sequence length="307" mass="34700">MLRYLSLISITLLSCPSPRDKASHPAKATDSADKIAPDISCGQILSNLVRSGNAVAFKHFERSIVKAKIDYITTDKARIKLFVPDISDRPGKEQTVGWLEFYKQTGKLMDITGDPGRPLELQYDKTILHGHDLFRLCNSGTAVAKPGTGYEPGDVILEKDIRFNGKVQRFFSLAEFEQFFGKPDSIKLLADEAPCITIFDTGAPDDKYLYKNGSRFETSGNNVAVDEYWFLNGNFITYKGIRIDAGTTMDDMQRLFPTAVKRRLGLDKEGKQWVIKLREDEKGVSDGHIKLFFSNNKVCFMHWWFSC</sequence>
<dbReference type="STRING" id="1285928.SAMN04487894_107167"/>
<name>A0A1G6TCR5_NIADE</name>
<dbReference type="OrthoDB" id="883995at2"/>
<gene>
    <name evidence="1" type="ORF">SAMN04487894_107167</name>
</gene>
<keyword evidence="2" id="KW-1185">Reference proteome</keyword>
<dbReference type="Proteomes" id="UP000198757">
    <property type="component" value="Unassembled WGS sequence"/>
</dbReference>
<reference evidence="2" key="1">
    <citation type="submission" date="2016-10" db="EMBL/GenBank/DDBJ databases">
        <authorList>
            <person name="Varghese N."/>
            <person name="Submissions S."/>
        </authorList>
    </citation>
    <scope>NUCLEOTIDE SEQUENCE [LARGE SCALE GENOMIC DNA]</scope>
    <source>
        <strain evidence="2">DSM 25811 / CCM 8410 / LMG 26954 / E90</strain>
    </source>
</reference>
<evidence type="ECO:0000313" key="2">
    <source>
        <dbReference type="Proteomes" id="UP000198757"/>
    </source>
</evidence>
<dbReference type="RefSeq" id="WP_090390776.1">
    <property type="nucleotide sequence ID" value="NZ_FMZO01000007.1"/>
</dbReference>
<proteinExistence type="predicted"/>
<accession>A0A1G6TCR5</accession>
<dbReference type="PROSITE" id="PS51257">
    <property type="entry name" value="PROKAR_LIPOPROTEIN"/>
    <property type="match status" value="1"/>
</dbReference>
<organism evidence="1 2">
    <name type="scientific">Niabella drilacis (strain DSM 25811 / CCM 8410 / CCUG 62505 / LMG 26954 / E90)</name>
    <dbReference type="NCBI Taxonomy" id="1285928"/>
    <lineage>
        <taxon>Bacteria</taxon>
        <taxon>Pseudomonadati</taxon>
        <taxon>Bacteroidota</taxon>
        <taxon>Chitinophagia</taxon>
        <taxon>Chitinophagales</taxon>
        <taxon>Chitinophagaceae</taxon>
        <taxon>Niabella</taxon>
    </lineage>
</organism>
<dbReference type="EMBL" id="FMZO01000007">
    <property type="protein sequence ID" value="SDD26654.1"/>
    <property type="molecule type" value="Genomic_DNA"/>
</dbReference>
<dbReference type="AlphaFoldDB" id="A0A1G6TCR5"/>
<protein>
    <submittedName>
        <fullName evidence="1">Uncharacterized protein</fullName>
    </submittedName>
</protein>
<evidence type="ECO:0000313" key="1">
    <source>
        <dbReference type="EMBL" id="SDD26654.1"/>
    </source>
</evidence>